<evidence type="ECO:0000256" key="1">
    <source>
        <dbReference type="SAM" id="MobiDB-lite"/>
    </source>
</evidence>
<keyword evidence="3" id="KW-1185">Reference proteome</keyword>
<evidence type="ECO:0008006" key="4">
    <source>
        <dbReference type="Google" id="ProtNLM"/>
    </source>
</evidence>
<sequence length="61" mass="6295">MRQGRGQSGSGQGSGRGQGRGGGGVDKCVCPNCGYEAPHQRGVPCVENDCPKCGTRMVGKW</sequence>
<reference evidence="2 3" key="1">
    <citation type="journal article" date="2016" name="Sci. Rep.">
        <title>Metabolic traits of an uncultured archaeal lineage -MSBL1- from brine pools of the Red Sea.</title>
        <authorList>
            <person name="Mwirichia R."/>
            <person name="Alam I."/>
            <person name="Rashid M."/>
            <person name="Vinu M."/>
            <person name="Ba-Alawi W."/>
            <person name="Anthony Kamau A."/>
            <person name="Kamanda Ngugi D."/>
            <person name="Goker M."/>
            <person name="Klenk H.P."/>
            <person name="Bajic V."/>
            <person name="Stingl U."/>
        </authorList>
    </citation>
    <scope>NUCLEOTIDE SEQUENCE [LARGE SCALE GENOMIC DNA]</scope>
    <source>
        <strain evidence="2">SCGC-AAA259B11</strain>
    </source>
</reference>
<name>A0A133U7C8_9EURY</name>
<accession>A0A133U7C8</accession>
<evidence type="ECO:0000313" key="3">
    <source>
        <dbReference type="Proteomes" id="UP000070184"/>
    </source>
</evidence>
<protein>
    <recommendedName>
        <fullName evidence="4">Ferredoxin</fullName>
    </recommendedName>
</protein>
<feature type="region of interest" description="Disordered" evidence="1">
    <location>
        <begin position="1"/>
        <end position="23"/>
    </location>
</feature>
<dbReference type="Proteomes" id="UP000070184">
    <property type="component" value="Unassembled WGS sequence"/>
</dbReference>
<dbReference type="EMBL" id="LHXK01000013">
    <property type="protein sequence ID" value="KXA90087.1"/>
    <property type="molecule type" value="Genomic_DNA"/>
</dbReference>
<gene>
    <name evidence="2" type="ORF">AKJ61_01510</name>
</gene>
<comment type="caution">
    <text evidence="2">The sequence shown here is derived from an EMBL/GenBank/DDBJ whole genome shotgun (WGS) entry which is preliminary data.</text>
</comment>
<proteinExistence type="predicted"/>
<evidence type="ECO:0000313" key="2">
    <source>
        <dbReference type="EMBL" id="KXA90087.1"/>
    </source>
</evidence>
<dbReference type="AlphaFoldDB" id="A0A133U7C8"/>
<organism evidence="2 3">
    <name type="scientific">candidate division MSBL1 archaeon SCGC-AAA259B11</name>
    <dbReference type="NCBI Taxonomy" id="1698260"/>
    <lineage>
        <taxon>Archaea</taxon>
        <taxon>Methanobacteriati</taxon>
        <taxon>Methanobacteriota</taxon>
        <taxon>candidate division MSBL1</taxon>
    </lineage>
</organism>